<protein>
    <submittedName>
        <fullName evidence="1">Spore germination protein</fullName>
    </submittedName>
</protein>
<dbReference type="EMBL" id="BTPU01000028">
    <property type="protein sequence ID" value="GMQ62720.1"/>
    <property type="molecule type" value="Genomic_DNA"/>
</dbReference>
<organism evidence="1 2">
    <name type="scientific">Vallitalea maricola</name>
    <dbReference type="NCBI Taxonomy" id="3074433"/>
    <lineage>
        <taxon>Bacteria</taxon>
        <taxon>Bacillati</taxon>
        <taxon>Bacillota</taxon>
        <taxon>Clostridia</taxon>
        <taxon>Lachnospirales</taxon>
        <taxon>Vallitaleaceae</taxon>
        <taxon>Vallitalea</taxon>
    </lineage>
</organism>
<comment type="caution">
    <text evidence="1">The sequence shown here is derived from an EMBL/GenBank/DDBJ whole genome shotgun (WGS) entry which is preliminary data.</text>
</comment>
<evidence type="ECO:0000313" key="2">
    <source>
        <dbReference type="Proteomes" id="UP001374599"/>
    </source>
</evidence>
<accession>A0ACB5UJJ0</accession>
<keyword evidence="2" id="KW-1185">Reference proteome</keyword>
<evidence type="ECO:0000313" key="1">
    <source>
        <dbReference type="EMBL" id="GMQ62720.1"/>
    </source>
</evidence>
<dbReference type="Proteomes" id="UP001374599">
    <property type="component" value="Unassembled WGS sequence"/>
</dbReference>
<name>A0ACB5UJJ0_9FIRM</name>
<reference evidence="1" key="1">
    <citation type="submission" date="2023-09" db="EMBL/GenBank/DDBJ databases">
        <title>Vallitalea sediminicola and Vallitalea maricola sp. nov., anaerobic bacteria isolated from marine sediment.</title>
        <authorList>
            <person name="Hirano S."/>
            <person name="Maeda A."/>
            <person name="Terahara T."/>
            <person name="Mori K."/>
            <person name="Hamada M."/>
            <person name="Matsumoto R."/>
            <person name="Kobayashi T."/>
        </authorList>
    </citation>
    <scope>NUCLEOTIDE SEQUENCE</scope>
    <source>
        <strain evidence="1">AN17-2</strain>
    </source>
</reference>
<sequence>MNKYIKKLVNRSENKTKFKSNSNDNSNDTKKKISTDLQSNLKYIKKQFGNSHDIIYRELNIGCKITIPAVVISINGLVNQRLLDYDLLKRVMHIEIKLKEDFMEYIEKSVITMVDIKTIDSMNDLFDGILSGESVMLIEGYNTAFKMDTRDWKDRGVNQPIIGSVVRGPREGFTETLLTNTALIRRRIKTPRLIFDKINCGQYTKTDIVIAYIKGIANDKIVNEVKNRISKIDIDGILDSGYIEQLIEDEPFSLFPTIGNTEKPDQAAGKLLEGRIVILVDGSPIVLTLPFLFLENIQTSEDYYTRPWYATFTRLIRVLSIIIVVFLPGFYISAQTYNQEMLPTHLFITMAATKEGVPFPAFIEILIMSILFEVLKEAGVRMPRHIGQALSIVGALVLGEAAVGAGFVSNPAVMITALTGIATFVIYSLNDSITILRFAFMILGAAGGLFGMLIGTIFLLLHLVSIRSFGAPYMSPMGPRNNKDMKDTLIREPLWMMNSRSEVISKNTNKSSTNKLINKSK</sequence>
<proteinExistence type="predicted"/>
<gene>
    <name evidence="1" type="ORF">AN2V17_19520</name>
</gene>